<dbReference type="Proteomes" id="UP000887572">
    <property type="component" value="Unplaced"/>
</dbReference>
<sequence>MRRRLCGEWRRGDGESCCEEKKPLSRRPIPPRWGAAAEHSLMLTADEEGGSGGCQPTDRMNGRGGGTTQIATQPSPRGWCGEERRRRRGGGGGGGGGGR</sequence>
<feature type="region of interest" description="Disordered" evidence="1">
    <location>
        <begin position="1"/>
        <end position="32"/>
    </location>
</feature>
<feature type="region of interest" description="Disordered" evidence="1">
    <location>
        <begin position="46"/>
        <end position="99"/>
    </location>
</feature>
<protein>
    <submittedName>
        <fullName evidence="3">Uncharacterized protein</fullName>
    </submittedName>
</protein>
<accession>A0A914IDA6</accession>
<evidence type="ECO:0000313" key="2">
    <source>
        <dbReference type="Proteomes" id="UP000887572"/>
    </source>
</evidence>
<evidence type="ECO:0000256" key="1">
    <source>
        <dbReference type="SAM" id="MobiDB-lite"/>
    </source>
</evidence>
<name>A0A914IDA6_GLORO</name>
<feature type="compositionally biased region" description="Gly residues" evidence="1">
    <location>
        <begin position="90"/>
        <end position="99"/>
    </location>
</feature>
<dbReference type="WBParaSite" id="Gr19_v10_g955.t1">
    <property type="protein sequence ID" value="Gr19_v10_g955.t1"/>
    <property type="gene ID" value="Gr19_v10_g955"/>
</dbReference>
<reference evidence="3" key="1">
    <citation type="submission" date="2022-11" db="UniProtKB">
        <authorList>
            <consortium name="WormBaseParasite"/>
        </authorList>
    </citation>
    <scope>IDENTIFICATION</scope>
</reference>
<proteinExistence type="predicted"/>
<feature type="compositionally biased region" description="Basic and acidic residues" evidence="1">
    <location>
        <begin position="1"/>
        <end position="23"/>
    </location>
</feature>
<evidence type="ECO:0000313" key="3">
    <source>
        <dbReference type="WBParaSite" id="Gr19_v10_g955.t1"/>
    </source>
</evidence>
<keyword evidence="2" id="KW-1185">Reference proteome</keyword>
<organism evidence="2 3">
    <name type="scientific">Globodera rostochiensis</name>
    <name type="common">Golden nematode worm</name>
    <name type="synonym">Heterodera rostochiensis</name>
    <dbReference type="NCBI Taxonomy" id="31243"/>
    <lineage>
        <taxon>Eukaryota</taxon>
        <taxon>Metazoa</taxon>
        <taxon>Ecdysozoa</taxon>
        <taxon>Nematoda</taxon>
        <taxon>Chromadorea</taxon>
        <taxon>Rhabditida</taxon>
        <taxon>Tylenchina</taxon>
        <taxon>Tylenchomorpha</taxon>
        <taxon>Tylenchoidea</taxon>
        <taxon>Heteroderidae</taxon>
        <taxon>Heteroderinae</taxon>
        <taxon>Globodera</taxon>
    </lineage>
</organism>
<dbReference type="AlphaFoldDB" id="A0A914IDA6"/>